<dbReference type="GO" id="GO:0005524">
    <property type="term" value="F:ATP binding"/>
    <property type="evidence" value="ECO:0007669"/>
    <property type="project" value="UniProtKB-KW"/>
</dbReference>
<keyword evidence="2" id="KW-0547">Nucleotide-binding</keyword>
<name>A0A382CR05_9ZZZZ</name>
<dbReference type="HAMAP" id="MF_04162">
    <property type="entry name" value="T4_Clamp_Loader_L"/>
    <property type="match status" value="1"/>
</dbReference>
<dbReference type="GO" id="GO:0016887">
    <property type="term" value="F:ATP hydrolysis activity"/>
    <property type="evidence" value="ECO:0007669"/>
    <property type="project" value="InterPro"/>
</dbReference>
<dbReference type="EMBL" id="UINC01035515">
    <property type="protein sequence ID" value="SVB28041.1"/>
    <property type="molecule type" value="Genomic_DNA"/>
</dbReference>
<dbReference type="GO" id="GO:0006261">
    <property type="term" value="P:DNA-templated DNA replication"/>
    <property type="evidence" value="ECO:0007669"/>
    <property type="project" value="TreeGrafter"/>
</dbReference>
<evidence type="ECO:0000256" key="1">
    <source>
        <dbReference type="ARBA" id="ARBA00022705"/>
    </source>
</evidence>
<protein>
    <recommendedName>
        <fullName evidence="4">AAA+ ATPase domain-containing protein</fullName>
    </recommendedName>
</protein>
<dbReference type="AlphaFoldDB" id="A0A382CR05"/>
<evidence type="ECO:0000313" key="5">
    <source>
        <dbReference type="EMBL" id="SVB28041.1"/>
    </source>
</evidence>
<dbReference type="GO" id="GO:0003689">
    <property type="term" value="F:DNA clamp loader activity"/>
    <property type="evidence" value="ECO:0007669"/>
    <property type="project" value="InterPro"/>
</dbReference>
<dbReference type="GO" id="GO:0006281">
    <property type="term" value="P:DNA repair"/>
    <property type="evidence" value="ECO:0007669"/>
    <property type="project" value="TreeGrafter"/>
</dbReference>
<evidence type="ECO:0000259" key="4">
    <source>
        <dbReference type="SMART" id="SM00382"/>
    </source>
</evidence>
<dbReference type="InterPro" id="IPR003593">
    <property type="entry name" value="AAA+_ATPase"/>
</dbReference>
<dbReference type="SUPFAM" id="SSF52540">
    <property type="entry name" value="P-loop containing nucleoside triphosphate hydrolases"/>
    <property type="match status" value="1"/>
</dbReference>
<feature type="domain" description="AAA+ ATPase" evidence="4">
    <location>
        <begin position="36"/>
        <end position="159"/>
    </location>
</feature>
<keyword evidence="3" id="KW-0067">ATP-binding</keyword>
<evidence type="ECO:0000256" key="3">
    <source>
        <dbReference type="ARBA" id="ARBA00022840"/>
    </source>
</evidence>
<dbReference type="PANTHER" id="PTHR11669">
    <property type="entry name" value="REPLICATION FACTOR C / DNA POLYMERASE III GAMMA-TAU SUBUNIT"/>
    <property type="match status" value="1"/>
</dbReference>
<dbReference type="Gene3D" id="1.10.8.60">
    <property type="match status" value="1"/>
</dbReference>
<dbReference type="InterPro" id="IPR003959">
    <property type="entry name" value="ATPase_AAA_core"/>
</dbReference>
<dbReference type="InterPro" id="IPR027417">
    <property type="entry name" value="P-loop_NTPase"/>
</dbReference>
<accession>A0A382CR05</accession>
<dbReference type="SMART" id="SM00382">
    <property type="entry name" value="AAA"/>
    <property type="match status" value="1"/>
</dbReference>
<dbReference type="GO" id="GO:0005663">
    <property type="term" value="C:DNA replication factor C complex"/>
    <property type="evidence" value="ECO:0007669"/>
    <property type="project" value="TreeGrafter"/>
</dbReference>
<proteinExistence type="inferred from homology"/>
<gene>
    <name evidence="5" type="ORF">METZ01_LOCUS180895</name>
</gene>
<dbReference type="Pfam" id="PF00004">
    <property type="entry name" value="AAA"/>
    <property type="match status" value="1"/>
</dbReference>
<dbReference type="CDD" id="cd00009">
    <property type="entry name" value="AAA"/>
    <property type="match status" value="1"/>
</dbReference>
<reference evidence="5" key="1">
    <citation type="submission" date="2018-05" db="EMBL/GenBank/DDBJ databases">
        <authorList>
            <person name="Lanie J.A."/>
            <person name="Ng W.-L."/>
            <person name="Kazmierczak K.M."/>
            <person name="Andrzejewski T.M."/>
            <person name="Davidsen T.M."/>
            <person name="Wayne K.J."/>
            <person name="Tettelin H."/>
            <person name="Glass J.I."/>
            <person name="Rusch D."/>
            <person name="Podicherti R."/>
            <person name="Tsui H.-C.T."/>
            <person name="Winkler M.E."/>
        </authorList>
    </citation>
    <scope>NUCLEOTIDE SEQUENCE</scope>
</reference>
<dbReference type="InterPro" id="IPR050238">
    <property type="entry name" value="DNA_Rep/Repair_Clamp_Loader"/>
</dbReference>
<sequence>MKTLWVEKYRPQTVDEYVFKDSVLRQQVTNWIEEKSIPHLLFSGSPGTGKTTLAKLLCLAMEVEEADTFYINASRENRVEDMRTKINNFSQTMPWGDFKVIILDEADYLTPNAQSVLRGLMEEYHTVLRFILTCNYHNKILPAINSRCQTCHIQHLNETDFMVRVGEILAREEIEFNVELLESFVKASYPDLRKTINNIQLNCTTGKLTFPEDADNSQDYKLAMIALFREGKVKEARKLICEQVSLEEYEDVYRFLYRNLEFWGEEDKQDEAILIIRNGLVKHGMIADPEINLSATLIELEKIKTG</sequence>
<organism evidence="5">
    <name type="scientific">marine metagenome</name>
    <dbReference type="NCBI Taxonomy" id="408172"/>
    <lineage>
        <taxon>unclassified sequences</taxon>
        <taxon>metagenomes</taxon>
        <taxon>ecological metagenomes</taxon>
    </lineage>
</organism>
<dbReference type="Gene3D" id="3.40.50.300">
    <property type="entry name" value="P-loop containing nucleotide triphosphate hydrolases"/>
    <property type="match status" value="1"/>
</dbReference>
<dbReference type="PANTHER" id="PTHR11669:SF20">
    <property type="entry name" value="REPLICATION FACTOR C SUBUNIT 4"/>
    <property type="match status" value="1"/>
</dbReference>
<keyword evidence="1" id="KW-0235">DNA replication</keyword>
<dbReference type="InterPro" id="IPR046388">
    <property type="entry name" value="T4_Clamp_Loader_L"/>
</dbReference>
<evidence type="ECO:0000256" key="2">
    <source>
        <dbReference type="ARBA" id="ARBA00022741"/>
    </source>
</evidence>